<keyword evidence="5" id="KW-1185">Reference proteome</keyword>
<name>A0ABS1HFE9_9BACT</name>
<dbReference type="Pfam" id="PF03960">
    <property type="entry name" value="ArsC"/>
    <property type="match status" value="1"/>
</dbReference>
<dbReference type="EMBL" id="JAENRR010000004">
    <property type="protein sequence ID" value="MBK3516292.1"/>
    <property type="molecule type" value="Genomic_DNA"/>
</dbReference>
<evidence type="ECO:0000313" key="4">
    <source>
        <dbReference type="EMBL" id="MBK3516292.1"/>
    </source>
</evidence>
<accession>A0ABS1HFE9</accession>
<keyword evidence="2 4" id="KW-0560">Oxidoreductase</keyword>
<dbReference type="Proteomes" id="UP000605676">
    <property type="component" value="Unassembled WGS sequence"/>
</dbReference>
<protein>
    <submittedName>
        <fullName evidence="4">Arsenate reductase (Glutaredoxin)</fullName>
        <ecNumber evidence="4">1.20.4.1</ecNumber>
    </submittedName>
</protein>
<dbReference type="PANTHER" id="PTHR30041">
    <property type="entry name" value="ARSENATE REDUCTASE"/>
    <property type="match status" value="1"/>
</dbReference>
<evidence type="ECO:0000256" key="1">
    <source>
        <dbReference type="ARBA" id="ARBA00007198"/>
    </source>
</evidence>
<reference evidence="4 5" key="1">
    <citation type="submission" date="2021-01" db="EMBL/GenBank/DDBJ databases">
        <title>Carboxyliciviraga sp.nov., isolated from coastal sediments.</title>
        <authorList>
            <person name="Lu D."/>
            <person name="Zhang T."/>
        </authorList>
    </citation>
    <scope>NUCLEOTIDE SEQUENCE [LARGE SCALE GENOMIC DNA]</scope>
    <source>
        <strain evidence="4 5">N1Y132</strain>
    </source>
</reference>
<dbReference type="Gene3D" id="3.40.30.10">
    <property type="entry name" value="Glutaredoxin"/>
    <property type="match status" value="1"/>
</dbReference>
<dbReference type="GO" id="GO:0008794">
    <property type="term" value="F:arsenate reductase (glutaredoxin) activity"/>
    <property type="evidence" value="ECO:0007669"/>
    <property type="project" value="UniProtKB-EC"/>
</dbReference>
<dbReference type="InterPro" id="IPR006659">
    <property type="entry name" value="Arsenate_reductase"/>
</dbReference>
<dbReference type="SUPFAM" id="SSF52833">
    <property type="entry name" value="Thioredoxin-like"/>
    <property type="match status" value="1"/>
</dbReference>
<dbReference type="EC" id="1.20.4.1" evidence="4"/>
<comment type="similarity">
    <text evidence="1 3">Belongs to the ArsC family.</text>
</comment>
<dbReference type="InterPro" id="IPR036249">
    <property type="entry name" value="Thioredoxin-like_sf"/>
</dbReference>
<dbReference type="PANTHER" id="PTHR30041:SF4">
    <property type="entry name" value="ARSENATE REDUCTASE"/>
    <property type="match status" value="1"/>
</dbReference>
<dbReference type="RefSeq" id="WP_200463520.1">
    <property type="nucleotide sequence ID" value="NZ_JAENRR010000004.1"/>
</dbReference>
<gene>
    <name evidence="4" type="primary">arsC</name>
    <name evidence="4" type="ORF">JIV24_02995</name>
</gene>
<evidence type="ECO:0000313" key="5">
    <source>
        <dbReference type="Proteomes" id="UP000605676"/>
    </source>
</evidence>
<comment type="caution">
    <text evidence="4">The sequence shown here is derived from an EMBL/GenBank/DDBJ whole genome shotgun (WGS) entry which is preliminary data.</text>
</comment>
<organism evidence="4 5">
    <name type="scientific">Carboxylicivirga marina</name>
    <dbReference type="NCBI Taxonomy" id="2800988"/>
    <lineage>
        <taxon>Bacteria</taxon>
        <taxon>Pseudomonadati</taxon>
        <taxon>Bacteroidota</taxon>
        <taxon>Bacteroidia</taxon>
        <taxon>Marinilabiliales</taxon>
        <taxon>Marinilabiliaceae</taxon>
        <taxon>Carboxylicivirga</taxon>
    </lineage>
</organism>
<dbReference type="InterPro" id="IPR006660">
    <property type="entry name" value="Arsenate_reductase-like"/>
</dbReference>
<dbReference type="CDD" id="cd03034">
    <property type="entry name" value="ArsC_ArsC"/>
    <property type="match status" value="1"/>
</dbReference>
<evidence type="ECO:0000256" key="3">
    <source>
        <dbReference type="PROSITE-ProRule" id="PRU01282"/>
    </source>
</evidence>
<proteinExistence type="inferred from homology"/>
<dbReference type="NCBIfam" id="TIGR00014">
    <property type="entry name" value="arsC"/>
    <property type="match status" value="1"/>
</dbReference>
<dbReference type="PROSITE" id="PS51353">
    <property type="entry name" value="ARSC"/>
    <property type="match status" value="1"/>
</dbReference>
<evidence type="ECO:0000256" key="2">
    <source>
        <dbReference type="ARBA" id="ARBA00023002"/>
    </source>
</evidence>
<sequence length="113" mass="12892">MITILHNPRCSKSRAGVALLEEKGVEFEICKYQEDILTPDELGAIIEKLGIRPLELIRKNEAIYKDEFADKELSDEEWILAMLEYPRLIERPIVINGDKAIIGRPTEAIESVL</sequence>